<protein>
    <submittedName>
        <fullName evidence="1">Uncharacterized protein</fullName>
    </submittedName>
</protein>
<evidence type="ECO:0000313" key="2">
    <source>
        <dbReference type="Proteomes" id="UP000828251"/>
    </source>
</evidence>
<dbReference type="Proteomes" id="UP000828251">
    <property type="component" value="Unassembled WGS sequence"/>
</dbReference>
<reference evidence="1 2" key="1">
    <citation type="journal article" date="2021" name="Plant Biotechnol. J.">
        <title>Multi-omics assisted identification of the key and species-specific regulatory components of drought-tolerant mechanisms in Gossypium stocksii.</title>
        <authorList>
            <person name="Yu D."/>
            <person name="Ke L."/>
            <person name="Zhang D."/>
            <person name="Wu Y."/>
            <person name="Sun Y."/>
            <person name="Mei J."/>
            <person name="Sun J."/>
            <person name="Sun Y."/>
        </authorList>
    </citation>
    <scope>NUCLEOTIDE SEQUENCE [LARGE SCALE GENOMIC DNA]</scope>
    <source>
        <strain evidence="2">cv. E1</strain>
        <tissue evidence="1">Leaf</tissue>
    </source>
</reference>
<name>A0A9D4A916_9ROSI</name>
<gene>
    <name evidence="1" type="ORF">J1N35_014561</name>
</gene>
<evidence type="ECO:0000313" key="1">
    <source>
        <dbReference type="EMBL" id="KAH1097640.1"/>
    </source>
</evidence>
<proteinExistence type="predicted"/>
<comment type="caution">
    <text evidence="1">The sequence shown here is derived from an EMBL/GenBank/DDBJ whole genome shotgun (WGS) entry which is preliminary data.</text>
</comment>
<keyword evidence="2" id="KW-1185">Reference proteome</keyword>
<dbReference type="AlphaFoldDB" id="A0A9D4A916"/>
<dbReference type="EMBL" id="JAIQCV010000005">
    <property type="protein sequence ID" value="KAH1097640.1"/>
    <property type="molecule type" value="Genomic_DNA"/>
</dbReference>
<accession>A0A9D4A916</accession>
<sequence>MGMSDVISNGTNTKLSMSIPFGLKDEENSRKNSIAISIGPMTRARSKKLKEVTIHRTNDSSSLDDFQAFKAYYDGCSNGPRKTFQI</sequence>
<organism evidence="1 2">
    <name type="scientific">Gossypium stocksii</name>
    <dbReference type="NCBI Taxonomy" id="47602"/>
    <lineage>
        <taxon>Eukaryota</taxon>
        <taxon>Viridiplantae</taxon>
        <taxon>Streptophyta</taxon>
        <taxon>Embryophyta</taxon>
        <taxon>Tracheophyta</taxon>
        <taxon>Spermatophyta</taxon>
        <taxon>Magnoliopsida</taxon>
        <taxon>eudicotyledons</taxon>
        <taxon>Gunneridae</taxon>
        <taxon>Pentapetalae</taxon>
        <taxon>rosids</taxon>
        <taxon>malvids</taxon>
        <taxon>Malvales</taxon>
        <taxon>Malvaceae</taxon>
        <taxon>Malvoideae</taxon>
        <taxon>Gossypium</taxon>
    </lineage>
</organism>